<evidence type="ECO:0000259" key="10">
    <source>
        <dbReference type="PROSITE" id="PS51049"/>
    </source>
</evidence>
<evidence type="ECO:0000256" key="5">
    <source>
        <dbReference type="ARBA" id="ARBA00023136"/>
    </source>
</evidence>
<name>A0A915EAT8_9BILA</name>
<feature type="topological domain" description="Perinuclear space" evidence="7">
    <location>
        <begin position="1197"/>
        <end position="1224"/>
    </location>
</feature>
<keyword evidence="3 7" id="KW-0812">Transmembrane</keyword>
<feature type="topological domain" description="Cytoplasmic" evidence="7">
    <location>
        <begin position="1"/>
        <end position="1175"/>
    </location>
</feature>
<feature type="transmembrane region" description="Helical" evidence="9">
    <location>
        <begin position="1175"/>
        <end position="1197"/>
    </location>
</feature>
<evidence type="ECO:0000256" key="3">
    <source>
        <dbReference type="ARBA" id="ARBA00022692"/>
    </source>
</evidence>
<feature type="compositionally biased region" description="Basic and acidic residues" evidence="8">
    <location>
        <begin position="1"/>
        <end position="30"/>
    </location>
</feature>
<feature type="domain" description="KASH" evidence="10">
    <location>
        <begin position="1167"/>
        <end position="1224"/>
    </location>
</feature>
<evidence type="ECO:0000256" key="4">
    <source>
        <dbReference type="ARBA" id="ARBA00022989"/>
    </source>
</evidence>
<sequence>MEQLRIKQQENDLNETGKPKRDEGSKESRHQYSALPAQFRKWLQCSEQDLESIKEQIAGARTDLQLLHRLRANQQVLQLQIETEGRALYNSARQQLVLQSKSLAHNPAKKKNSSSEEKRLERSRCLFSALEHRWWAIWLASLENLELIGHFIQQLRHYNDQCDQPDESDLEQGEPLKKRRRTTSNHSSTTLSPESSPSSARKNKKNGAKPSHSKVNLSQSAEESDTIPFAASEYESIRSPSSSPRLRKHQRSKMGQVADLGSELEGNEQGIKNIESSQEQLIITGAITTEDGWSSNTSSRQLHDVGYSSGENSVYEALNNAANDRVNPKIDQQIVKTGDAGSLVRSYYYKTVPLDDAGVTDTESGRLLPDILLSSMPADGNSNPNLTDSLIVQVEQPSVTNDRTLDDFEEVMGIMDEQLFEEQLKLLRQGTQWRELRANTSNSSSRRMSSSCYVPHRPSPLLRRSFIGSNVLDKTSCDASSEESDEHRQSIADALTGGDSMSSSVNGASSLSSTLQRKRRFRKATAGLANNGAQFNDAAVASKLQNARMDQSIYLLGGSDLNSSNYLEVSSANNNSDFMSRSLNLSGSGAKAIIGRRKVLRRRMHRSASDNAGLSLAINNSFQAHLQSQSEQSHQNQQRQKKLSEMNESPVNTLRRRSNLRLWPASPKEQMLRKDMLLVPAEKYYQRRASIESSDSATSTTIQESGDAHFEWDEYKDPCDVLMSPSIEQLDTPTSYSSNSTTASADHTFNNNNNFINSKELFAHSLIDEDFQSQLSAQHSFSIDLVDVMLSESKKLLNATNQQFQKCRPSQMNQKQLASIQDITHENLKQLSAIIQTGNHEDSHMGMDQITQVEKLRIKWTKVQAKPSSQDGQIASTSNGHVDEGAEPVSLHMILEEMKAQLNLLKLNGSTCLSIDEIQTVIATRKQILQTLLTYRDDLQQFAAEAQRQEVTVLNRVSTVSLEKLRLGFECLCVSFKALEAKIDKLAAESDEVVEGPAGADISAQYIFVKAIESELELCQERMNALETMCNMLSSQLRLGMHVSTNDLECADENKAPNIQEEKCTNKQHDEFFSEFTRFRDELGRLKSKFNNVISVRINLTAAHTLPTVTGKGGGVHPLPLLELSPISVLLHLLTRPNPMSRVEMRRRQSAINEEELELPSLSMRLRTALRNSRMAQVFLGCALLMSFGVLLVSWLVDDSQTMVNNWNWQFGPQLKYVRGPPPT</sequence>
<feature type="region of interest" description="Disordered" evidence="8">
    <location>
        <begin position="625"/>
        <end position="653"/>
    </location>
</feature>
<feature type="compositionally biased region" description="Low complexity" evidence="8">
    <location>
        <begin position="627"/>
        <end position="638"/>
    </location>
</feature>
<comment type="subcellular location">
    <subcellularLocation>
        <location evidence="1">Nucleus membrane</location>
    </subcellularLocation>
</comment>
<keyword evidence="6" id="KW-0539">Nucleus</keyword>
<dbReference type="InterPro" id="IPR012315">
    <property type="entry name" value="KASH"/>
</dbReference>
<proteinExistence type="inferred from homology"/>
<dbReference type="GO" id="GO:0031965">
    <property type="term" value="C:nuclear membrane"/>
    <property type="evidence" value="ECO:0007669"/>
    <property type="project" value="UniProtKB-SubCell"/>
</dbReference>
<evidence type="ECO:0000256" key="6">
    <source>
        <dbReference type="ARBA" id="ARBA00023242"/>
    </source>
</evidence>
<evidence type="ECO:0000256" key="1">
    <source>
        <dbReference type="ARBA" id="ARBA00004126"/>
    </source>
</evidence>
<evidence type="ECO:0000313" key="11">
    <source>
        <dbReference type="Proteomes" id="UP000887574"/>
    </source>
</evidence>
<keyword evidence="5 7" id="KW-0472">Membrane</keyword>
<evidence type="ECO:0000256" key="2">
    <source>
        <dbReference type="ARBA" id="ARBA00008619"/>
    </source>
</evidence>
<dbReference type="PROSITE" id="PS51049">
    <property type="entry name" value="KASH"/>
    <property type="match status" value="1"/>
</dbReference>
<feature type="compositionally biased region" description="Acidic residues" evidence="8">
    <location>
        <begin position="163"/>
        <end position="172"/>
    </location>
</feature>
<dbReference type="AlphaFoldDB" id="A0A915EAT8"/>
<protein>
    <submittedName>
        <fullName evidence="12">KASH domain-containing protein</fullName>
    </submittedName>
</protein>
<feature type="compositionally biased region" description="Low complexity" evidence="8">
    <location>
        <begin position="500"/>
        <end position="513"/>
    </location>
</feature>
<keyword evidence="11" id="KW-1185">Reference proteome</keyword>
<feature type="region of interest" description="Disordered" evidence="8">
    <location>
        <begin position="495"/>
        <end position="516"/>
    </location>
</feature>
<feature type="compositionally biased region" description="Low complexity" evidence="8">
    <location>
        <begin position="232"/>
        <end position="244"/>
    </location>
</feature>
<dbReference type="Proteomes" id="UP000887574">
    <property type="component" value="Unplaced"/>
</dbReference>
<organism evidence="11 12">
    <name type="scientific">Ditylenchus dipsaci</name>
    <dbReference type="NCBI Taxonomy" id="166011"/>
    <lineage>
        <taxon>Eukaryota</taxon>
        <taxon>Metazoa</taxon>
        <taxon>Ecdysozoa</taxon>
        <taxon>Nematoda</taxon>
        <taxon>Chromadorea</taxon>
        <taxon>Rhabditida</taxon>
        <taxon>Tylenchina</taxon>
        <taxon>Tylenchomorpha</taxon>
        <taxon>Sphaerularioidea</taxon>
        <taxon>Anguinidae</taxon>
        <taxon>Anguininae</taxon>
        <taxon>Ditylenchus</taxon>
    </lineage>
</organism>
<feature type="region of interest" description="Disordered" evidence="8">
    <location>
        <begin position="1"/>
        <end position="31"/>
    </location>
</feature>
<feature type="compositionally biased region" description="Low complexity" evidence="8">
    <location>
        <begin position="441"/>
        <end position="451"/>
    </location>
</feature>
<comment type="similarity">
    <text evidence="2">Belongs to the nesprin family.</text>
</comment>
<evidence type="ECO:0000313" key="12">
    <source>
        <dbReference type="WBParaSite" id="jg438"/>
    </source>
</evidence>
<feature type="region of interest" description="Disordered" evidence="8">
    <location>
        <begin position="437"/>
        <end position="456"/>
    </location>
</feature>
<evidence type="ECO:0000256" key="9">
    <source>
        <dbReference type="SAM" id="Phobius"/>
    </source>
</evidence>
<dbReference type="WBParaSite" id="jg438">
    <property type="protein sequence ID" value="jg438"/>
    <property type="gene ID" value="jg438"/>
</dbReference>
<accession>A0A915EAT8</accession>
<feature type="compositionally biased region" description="Low complexity" evidence="8">
    <location>
        <begin position="184"/>
        <end position="199"/>
    </location>
</feature>
<evidence type="ECO:0000256" key="7">
    <source>
        <dbReference type="PROSITE-ProRule" id="PRU00385"/>
    </source>
</evidence>
<feature type="region of interest" description="Disordered" evidence="8">
    <location>
        <begin position="162"/>
        <end position="255"/>
    </location>
</feature>
<reference evidence="12" key="1">
    <citation type="submission" date="2022-11" db="UniProtKB">
        <authorList>
            <consortium name="WormBaseParasite"/>
        </authorList>
    </citation>
    <scope>IDENTIFICATION</scope>
</reference>
<keyword evidence="4 9" id="KW-1133">Transmembrane helix</keyword>
<evidence type="ECO:0000256" key="8">
    <source>
        <dbReference type="SAM" id="MobiDB-lite"/>
    </source>
</evidence>